<keyword evidence="2 4" id="KW-0833">Ubl conjugation pathway</keyword>
<feature type="active site" description="Glycyl thioester intermediate" evidence="3">
    <location>
        <position position="96"/>
    </location>
</feature>
<keyword evidence="1" id="KW-0808">Transferase</keyword>
<dbReference type="AlphaFoldDB" id="A0A8H3J5C5"/>
<dbReference type="FunFam" id="3.10.110.10:FF:000077">
    <property type="entry name" value="Ubiquitin conjugating enzyme E2"/>
    <property type="match status" value="1"/>
</dbReference>
<dbReference type="PANTHER" id="PTHR24068">
    <property type="entry name" value="UBIQUITIN-CONJUGATING ENZYME E2"/>
    <property type="match status" value="1"/>
</dbReference>
<protein>
    <recommendedName>
        <fullName evidence="6">UBC core domain-containing protein</fullName>
    </recommendedName>
</protein>
<feature type="region of interest" description="Disordered" evidence="5">
    <location>
        <begin position="301"/>
        <end position="338"/>
    </location>
</feature>
<comment type="caution">
    <text evidence="7">The sequence shown here is derived from an EMBL/GenBank/DDBJ whole genome shotgun (WGS) entry which is preliminary data.</text>
</comment>
<dbReference type="PROSITE" id="PS00183">
    <property type="entry name" value="UBC_1"/>
    <property type="match status" value="1"/>
</dbReference>
<dbReference type="Pfam" id="PF00179">
    <property type="entry name" value="UQ_con"/>
    <property type="match status" value="1"/>
</dbReference>
<evidence type="ECO:0000313" key="7">
    <source>
        <dbReference type="EMBL" id="CAF9940859.1"/>
    </source>
</evidence>
<dbReference type="Gene3D" id="3.10.110.10">
    <property type="entry name" value="Ubiquitin Conjugating Enzyme"/>
    <property type="match status" value="1"/>
</dbReference>
<sequence length="388" mass="41924">MNSSTLRRLAADHAMLHTTELPPYYHFPSSSADSSVPDDLTQLTVLITGPAGTPYSQGLWRLSLKIPESYPKAPPKAIFRTRIWHPNVEENTGTVCVDTLKKDWQPKLTLRDVLITIYCLLIQPNPDSALNATAGHLLQEDYHAFARQARLMTSIHARAGAEDAKQIPIMKAKSTGSMSSVVVRKPRERTTSTQSAPRSHHQALEGERPASEDEGDESASKENDPLLSRVPAPSPQRPTLAKRPLSDLPIVEPEYDLDATFLSSSEQNVVNNVNPLAGLGPPDSLGKGLQLAERSQSLSVTGRGLQERGGNGMGSVDLEGRPTKRICSDSGKENAPKNWETGKLLEKPLPAVSVATQVGAPTSRKVSVSSSSGTSSVKGKSRVGLRRL</sequence>
<dbReference type="SMART" id="SM00212">
    <property type="entry name" value="UBCc"/>
    <property type="match status" value="1"/>
</dbReference>
<evidence type="ECO:0000256" key="5">
    <source>
        <dbReference type="SAM" id="MobiDB-lite"/>
    </source>
</evidence>
<dbReference type="GO" id="GO:0005524">
    <property type="term" value="F:ATP binding"/>
    <property type="evidence" value="ECO:0007669"/>
    <property type="project" value="UniProtKB-UniRule"/>
</dbReference>
<feature type="domain" description="UBC core" evidence="6">
    <location>
        <begin position="4"/>
        <end position="158"/>
    </location>
</feature>
<evidence type="ECO:0000256" key="1">
    <source>
        <dbReference type="ARBA" id="ARBA00022679"/>
    </source>
</evidence>
<dbReference type="CDD" id="cd23804">
    <property type="entry name" value="UBCc_UBE2S"/>
    <property type="match status" value="1"/>
</dbReference>
<reference evidence="7" key="1">
    <citation type="submission" date="2021-03" db="EMBL/GenBank/DDBJ databases">
        <authorList>
            <person name="Tagirdzhanova G."/>
        </authorList>
    </citation>
    <scope>NUCLEOTIDE SEQUENCE</scope>
</reference>
<keyword evidence="8" id="KW-1185">Reference proteome</keyword>
<evidence type="ECO:0000259" key="6">
    <source>
        <dbReference type="PROSITE" id="PS50127"/>
    </source>
</evidence>
<dbReference type="PROSITE" id="PS50127">
    <property type="entry name" value="UBC_2"/>
    <property type="match status" value="1"/>
</dbReference>
<name>A0A8H3J5C5_9LECA</name>
<dbReference type="EMBL" id="CAJPDR010000624">
    <property type="protein sequence ID" value="CAF9940859.1"/>
    <property type="molecule type" value="Genomic_DNA"/>
</dbReference>
<feature type="region of interest" description="Disordered" evidence="5">
    <location>
        <begin position="166"/>
        <end position="245"/>
    </location>
</feature>
<dbReference type="Proteomes" id="UP000664203">
    <property type="component" value="Unassembled WGS sequence"/>
</dbReference>
<evidence type="ECO:0000313" key="8">
    <source>
        <dbReference type="Proteomes" id="UP000664203"/>
    </source>
</evidence>
<dbReference type="GO" id="GO:0016740">
    <property type="term" value="F:transferase activity"/>
    <property type="evidence" value="ECO:0007669"/>
    <property type="project" value="UniProtKB-KW"/>
</dbReference>
<organism evidence="7 8">
    <name type="scientific">Alectoria fallacina</name>
    <dbReference type="NCBI Taxonomy" id="1903189"/>
    <lineage>
        <taxon>Eukaryota</taxon>
        <taxon>Fungi</taxon>
        <taxon>Dikarya</taxon>
        <taxon>Ascomycota</taxon>
        <taxon>Pezizomycotina</taxon>
        <taxon>Lecanoromycetes</taxon>
        <taxon>OSLEUM clade</taxon>
        <taxon>Lecanoromycetidae</taxon>
        <taxon>Lecanorales</taxon>
        <taxon>Lecanorineae</taxon>
        <taxon>Parmeliaceae</taxon>
        <taxon>Alectoria</taxon>
    </lineage>
</organism>
<dbReference type="OrthoDB" id="10069349at2759"/>
<feature type="compositionally biased region" description="Basic and acidic residues" evidence="5">
    <location>
        <begin position="202"/>
        <end position="211"/>
    </location>
</feature>
<feature type="region of interest" description="Disordered" evidence="5">
    <location>
        <begin position="357"/>
        <end position="388"/>
    </location>
</feature>
<feature type="compositionally biased region" description="Basic residues" evidence="5">
    <location>
        <begin position="379"/>
        <end position="388"/>
    </location>
</feature>
<evidence type="ECO:0000256" key="4">
    <source>
        <dbReference type="RuleBase" id="RU362109"/>
    </source>
</evidence>
<proteinExistence type="inferred from homology"/>
<keyword evidence="4" id="KW-0067">ATP-binding</keyword>
<dbReference type="InterPro" id="IPR023313">
    <property type="entry name" value="UBQ-conjugating_AS"/>
</dbReference>
<keyword evidence="4" id="KW-0547">Nucleotide-binding</keyword>
<dbReference type="InterPro" id="IPR000608">
    <property type="entry name" value="UBC"/>
</dbReference>
<comment type="similarity">
    <text evidence="4">Belongs to the ubiquitin-conjugating enzyme family.</text>
</comment>
<gene>
    <name evidence="7" type="ORF">ALECFALPRED_008884</name>
</gene>
<accession>A0A8H3J5C5</accession>
<dbReference type="SUPFAM" id="SSF54495">
    <property type="entry name" value="UBC-like"/>
    <property type="match status" value="1"/>
</dbReference>
<feature type="compositionally biased region" description="Basic and acidic residues" evidence="5">
    <location>
        <begin position="318"/>
        <end position="335"/>
    </location>
</feature>
<evidence type="ECO:0000256" key="2">
    <source>
        <dbReference type="ARBA" id="ARBA00022786"/>
    </source>
</evidence>
<dbReference type="InterPro" id="IPR016135">
    <property type="entry name" value="UBQ-conjugating_enzyme/RWD"/>
</dbReference>
<feature type="compositionally biased region" description="Low complexity" evidence="5">
    <location>
        <begin position="362"/>
        <end position="378"/>
    </location>
</feature>
<evidence type="ECO:0000256" key="3">
    <source>
        <dbReference type="PROSITE-ProRule" id="PRU10133"/>
    </source>
</evidence>